<keyword evidence="2" id="KW-1185">Reference proteome</keyword>
<sequence>MIYTARVLLQLSSDVHRFLAPYLDEQRALLVATADDHPQALAVISDPALRQRLGAVHAEAPTLWSRTPPGVPSAVLNGVL</sequence>
<protein>
    <submittedName>
        <fullName evidence="1">Uncharacterized protein</fullName>
    </submittedName>
</protein>
<evidence type="ECO:0000313" key="2">
    <source>
        <dbReference type="Proteomes" id="UP001500886"/>
    </source>
</evidence>
<gene>
    <name evidence="1" type="ORF">GCM10010315_40560</name>
</gene>
<evidence type="ECO:0000313" key="1">
    <source>
        <dbReference type="EMBL" id="GAA2720358.1"/>
    </source>
</evidence>
<organism evidence="1 2">
    <name type="scientific">Streptomyces luteosporeus</name>
    <dbReference type="NCBI Taxonomy" id="173856"/>
    <lineage>
        <taxon>Bacteria</taxon>
        <taxon>Bacillati</taxon>
        <taxon>Actinomycetota</taxon>
        <taxon>Actinomycetes</taxon>
        <taxon>Kitasatosporales</taxon>
        <taxon>Streptomycetaceae</taxon>
        <taxon>Streptomyces</taxon>
    </lineage>
</organism>
<reference evidence="2" key="1">
    <citation type="journal article" date="2019" name="Int. J. Syst. Evol. Microbiol.">
        <title>The Global Catalogue of Microorganisms (GCM) 10K type strain sequencing project: providing services to taxonomists for standard genome sequencing and annotation.</title>
        <authorList>
            <consortium name="The Broad Institute Genomics Platform"/>
            <consortium name="The Broad Institute Genome Sequencing Center for Infectious Disease"/>
            <person name="Wu L."/>
            <person name="Ma J."/>
        </authorList>
    </citation>
    <scope>NUCLEOTIDE SEQUENCE [LARGE SCALE GENOMIC DNA]</scope>
    <source>
        <strain evidence="2">JCM 4542</strain>
    </source>
</reference>
<dbReference type="EMBL" id="BAAASL010000015">
    <property type="protein sequence ID" value="GAA2720358.1"/>
    <property type="molecule type" value="Genomic_DNA"/>
</dbReference>
<accession>A0ABP6GBM0</accession>
<proteinExistence type="predicted"/>
<name>A0ABP6GBM0_9ACTN</name>
<dbReference type="Proteomes" id="UP001500886">
    <property type="component" value="Unassembled WGS sequence"/>
</dbReference>
<comment type="caution">
    <text evidence="1">The sequence shown here is derived from an EMBL/GenBank/DDBJ whole genome shotgun (WGS) entry which is preliminary data.</text>
</comment>